<dbReference type="PRINTS" id="PR01950">
    <property type="entry name" value="LANCSUPER"/>
</dbReference>
<sequence length="421" mass="44405">MSILLESPDVPRTDDIIDRLRDEVTACMTLLQETAIEVGTEAGGEVTWPTWMLTNSGVPERCTGGRSSFYDGDAGIAWALRRLGPALGREHLVELADRAIMALSRRPAPPELGLLAGRIGVELVGPPNTDLPWERDISTDLPAALPCSDLTSGLAGALLALTRMPDAAPEVASPIVDELWRRSERQLWGRGWPDLTQAGDGSRPLSGMAHGAGGIAWSLAESAWRWPELADSALSLAEEALHFEAAWSDPLHGGWPDLRGSEPVWTARWCHGAAGAGAIRLRLLELSAKGLDAPWQDEAIRAELEVAVQACGAEVWREREAWRTYGAAALAQGWTLCHGLGAPAAVLDLAATALDEPAHRTLALDAATEFLDLAGDPSDWPCGLLAADGDLGLFNGVAGAAVLLADLAGITVPGGPAVLLG</sequence>
<accession>A0ABW2AJ14</accession>
<dbReference type="Gene3D" id="1.50.10.10">
    <property type="match status" value="1"/>
</dbReference>
<gene>
    <name evidence="1" type="ORF">ACFQDH_16135</name>
</gene>
<dbReference type="EMBL" id="JBHSWH010000001">
    <property type="protein sequence ID" value="MFC6706742.1"/>
    <property type="molecule type" value="Genomic_DNA"/>
</dbReference>
<dbReference type="RefSeq" id="WP_382403433.1">
    <property type="nucleotide sequence ID" value="NZ_JBHSWH010000001.1"/>
</dbReference>
<dbReference type="PRINTS" id="PR01955">
    <property type="entry name" value="LANCFRANKIA"/>
</dbReference>
<dbReference type="SMART" id="SM01260">
    <property type="entry name" value="LANC_like"/>
    <property type="match status" value="1"/>
</dbReference>
<dbReference type="InterPro" id="IPR007822">
    <property type="entry name" value="LANC-like"/>
</dbReference>
<dbReference type="Pfam" id="PF05147">
    <property type="entry name" value="LANC_like"/>
    <property type="match status" value="1"/>
</dbReference>
<name>A0ABW2AJ14_9MICO</name>
<reference evidence="2" key="1">
    <citation type="journal article" date="2019" name="Int. J. Syst. Evol. Microbiol.">
        <title>The Global Catalogue of Microorganisms (GCM) 10K type strain sequencing project: providing services to taxonomists for standard genome sequencing and annotation.</title>
        <authorList>
            <consortium name="The Broad Institute Genomics Platform"/>
            <consortium name="The Broad Institute Genome Sequencing Center for Infectious Disease"/>
            <person name="Wu L."/>
            <person name="Ma J."/>
        </authorList>
    </citation>
    <scope>NUCLEOTIDE SEQUENCE [LARGE SCALE GENOMIC DNA]</scope>
    <source>
        <strain evidence="2">CCUG 58127</strain>
    </source>
</reference>
<organism evidence="1 2">
    <name type="scientific">Flexivirga alba</name>
    <dbReference type="NCBI Taxonomy" id="702742"/>
    <lineage>
        <taxon>Bacteria</taxon>
        <taxon>Bacillati</taxon>
        <taxon>Actinomycetota</taxon>
        <taxon>Actinomycetes</taxon>
        <taxon>Micrococcales</taxon>
        <taxon>Dermacoccaceae</taxon>
        <taxon>Flexivirga</taxon>
    </lineage>
</organism>
<evidence type="ECO:0000313" key="2">
    <source>
        <dbReference type="Proteomes" id="UP001596298"/>
    </source>
</evidence>
<dbReference type="SUPFAM" id="SSF158745">
    <property type="entry name" value="LanC-like"/>
    <property type="match status" value="1"/>
</dbReference>
<comment type="caution">
    <text evidence="1">The sequence shown here is derived from an EMBL/GenBank/DDBJ whole genome shotgun (WGS) entry which is preliminary data.</text>
</comment>
<protein>
    <submittedName>
        <fullName evidence="1">Lanthionine synthetase LanC family protein</fullName>
    </submittedName>
</protein>
<proteinExistence type="predicted"/>
<dbReference type="Proteomes" id="UP001596298">
    <property type="component" value="Unassembled WGS sequence"/>
</dbReference>
<evidence type="ECO:0000313" key="1">
    <source>
        <dbReference type="EMBL" id="MFC6706742.1"/>
    </source>
</evidence>
<keyword evidence="2" id="KW-1185">Reference proteome</keyword>
<dbReference type="InterPro" id="IPR012341">
    <property type="entry name" value="6hp_glycosidase-like_sf"/>
</dbReference>